<evidence type="ECO:0000256" key="1">
    <source>
        <dbReference type="ARBA" id="ARBA00006987"/>
    </source>
</evidence>
<dbReference type="InterPro" id="IPR042100">
    <property type="entry name" value="Bug_dom1"/>
</dbReference>
<proteinExistence type="inferred from homology"/>
<dbReference type="InterPro" id="IPR005064">
    <property type="entry name" value="BUG"/>
</dbReference>
<dbReference type="AlphaFoldDB" id="A0A5C8P9J7"/>
<gene>
    <name evidence="2" type="ORF">FHP25_35670</name>
</gene>
<reference evidence="2 3" key="1">
    <citation type="submission" date="2019-06" db="EMBL/GenBank/DDBJ databases">
        <title>New taxonomy in bacterial strain CC-CFT640, isolated from vineyard.</title>
        <authorList>
            <person name="Lin S.-Y."/>
            <person name="Tsai C.-F."/>
            <person name="Young C.-C."/>
        </authorList>
    </citation>
    <scope>NUCLEOTIDE SEQUENCE [LARGE SCALE GENOMIC DNA]</scope>
    <source>
        <strain evidence="2 3">CC-CFT640</strain>
    </source>
</reference>
<comment type="similarity">
    <text evidence="1">Belongs to the UPF0065 (bug) family.</text>
</comment>
<dbReference type="Pfam" id="PF03401">
    <property type="entry name" value="TctC"/>
    <property type="match status" value="1"/>
</dbReference>
<dbReference type="SUPFAM" id="SSF53850">
    <property type="entry name" value="Periplasmic binding protein-like II"/>
    <property type="match status" value="1"/>
</dbReference>
<comment type="caution">
    <text evidence="2">The sequence shown here is derived from an EMBL/GenBank/DDBJ whole genome shotgun (WGS) entry which is preliminary data.</text>
</comment>
<dbReference type="EMBL" id="VDUZ01000064">
    <property type="protein sequence ID" value="TXL70202.1"/>
    <property type="molecule type" value="Genomic_DNA"/>
</dbReference>
<dbReference type="OrthoDB" id="9780943at2"/>
<dbReference type="Gene3D" id="3.40.190.150">
    <property type="entry name" value="Bordetella uptake gene, domain 1"/>
    <property type="match status" value="1"/>
</dbReference>
<dbReference type="CDD" id="cd07012">
    <property type="entry name" value="PBP2_Bug_TTT"/>
    <property type="match status" value="1"/>
</dbReference>
<name>A0A5C8P9J7_9HYPH</name>
<dbReference type="PANTHER" id="PTHR42928">
    <property type="entry name" value="TRICARBOXYLATE-BINDING PROTEIN"/>
    <property type="match status" value="1"/>
</dbReference>
<evidence type="ECO:0000313" key="3">
    <source>
        <dbReference type="Proteomes" id="UP000321638"/>
    </source>
</evidence>
<protein>
    <submittedName>
        <fullName evidence="2">Tripartite tricarboxylate transporter substrate binding protein</fullName>
    </submittedName>
</protein>
<dbReference type="Proteomes" id="UP000321638">
    <property type="component" value="Unassembled WGS sequence"/>
</dbReference>
<organism evidence="2 3">
    <name type="scientific">Vineibacter terrae</name>
    <dbReference type="NCBI Taxonomy" id="2586908"/>
    <lineage>
        <taxon>Bacteria</taxon>
        <taxon>Pseudomonadati</taxon>
        <taxon>Pseudomonadota</taxon>
        <taxon>Alphaproteobacteria</taxon>
        <taxon>Hyphomicrobiales</taxon>
        <taxon>Vineibacter</taxon>
    </lineage>
</organism>
<keyword evidence="3" id="KW-1185">Reference proteome</keyword>
<dbReference type="PIRSF" id="PIRSF017082">
    <property type="entry name" value="YflP"/>
    <property type="match status" value="1"/>
</dbReference>
<evidence type="ECO:0000313" key="2">
    <source>
        <dbReference type="EMBL" id="TXL70202.1"/>
    </source>
</evidence>
<dbReference type="PANTHER" id="PTHR42928:SF5">
    <property type="entry name" value="BLR1237 PROTEIN"/>
    <property type="match status" value="1"/>
</dbReference>
<dbReference type="Gene3D" id="3.40.190.10">
    <property type="entry name" value="Periplasmic binding protein-like II"/>
    <property type="match status" value="1"/>
</dbReference>
<sequence>MGMLTALAVAAVAPAQGQDAYPAKPVTFVVPAPPGGITDQVARVIGDRVSERLGQRILIDNRGGAGGNLAAEFVARAAPDGHTVLVGTQGTQVSNPYLYKSLRFDPAKDFVAIQALISISTVLVVNSERPYRSIKDLIEYAKKNPGKLSMASAGNGTSTHLVGELFQTAAGVKFLHVPYKGNAPAIADLLGGQVDLAFDFAATTLGHIQAGKLRALAVTGPARLSTLPDVPTIAELGYPQAEAVAWIGLFAPTGTPAAVVARLQAETASALQEASVLEAIRKFGGTPFNIGGQAFTAFTQSEHGKWKAIIERSGAKLQ</sequence>
<accession>A0A5C8P9J7</accession>